<dbReference type="Pfam" id="PF13968">
    <property type="entry name" value="DUF4220"/>
    <property type="match status" value="1"/>
</dbReference>
<evidence type="ECO:0000313" key="3">
    <source>
        <dbReference type="EMBL" id="RLN05590.1"/>
    </source>
</evidence>
<keyword evidence="4" id="KW-1185">Reference proteome</keyword>
<gene>
    <name evidence="3" type="ORF">C2845_PM13G02870</name>
</gene>
<keyword evidence="1" id="KW-0472">Membrane</keyword>
<dbReference type="STRING" id="4540.A0A3L6RM10"/>
<feature type="transmembrane region" description="Helical" evidence="1">
    <location>
        <begin position="47"/>
        <end position="70"/>
    </location>
</feature>
<proteinExistence type="predicted"/>
<dbReference type="Proteomes" id="UP000275267">
    <property type="component" value="Unassembled WGS sequence"/>
</dbReference>
<name>A0A3L6RM10_PANMI</name>
<reference evidence="4" key="1">
    <citation type="journal article" date="2019" name="Nat. Commun.">
        <title>The genome of broomcorn millet.</title>
        <authorList>
            <person name="Zou C."/>
            <person name="Miki D."/>
            <person name="Li D."/>
            <person name="Tang Q."/>
            <person name="Xiao L."/>
            <person name="Rajput S."/>
            <person name="Deng P."/>
            <person name="Jia W."/>
            <person name="Huang R."/>
            <person name="Zhang M."/>
            <person name="Sun Y."/>
            <person name="Hu J."/>
            <person name="Fu X."/>
            <person name="Schnable P.S."/>
            <person name="Li F."/>
            <person name="Zhang H."/>
            <person name="Feng B."/>
            <person name="Zhu X."/>
            <person name="Liu R."/>
            <person name="Schnable J.C."/>
            <person name="Zhu J.-K."/>
            <person name="Zhang H."/>
        </authorList>
    </citation>
    <scope>NUCLEOTIDE SEQUENCE [LARGE SCALE GENOMIC DNA]</scope>
</reference>
<keyword evidence="1" id="KW-0812">Transmembrane</keyword>
<evidence type="ECO:0000256" key="1">
    <source>
        <dbReference type="SAM" id="Phobius"/>
    </source>
</evidence>
<dbReference type="PANTHER" id="PTHR31325">
    <property type="entry name" value="OS01G0798800 PROTEIN-RELATED"/>
    <property type="match status" value="1"/>
</dbReference>
<evidence type="ECO:0000259" key="2">
    <source>
        <dbReference type="Pfam" id="PF13968"/>
    </source>
</evidence>
<dbReference type="AlphaFoldDB" id="A0A3L6RM10"/>
<dbReference type="InterPro" id="IPR025315">
    <property type="entry name" value="DUF4220"/>
</dbReference>
<dbReference type="Pfam" id="PF04578">
    <property type="entry name" value="DUF594"/>
    <property type="match status" value="1"/>
</dbReference>
<dbReference type="InterPro" id="IPR007658">
    <property type="entry name" value="DUF594"/>
</dbReference>
<dbReference type="OrthoDB" id="664790at2759"/>
<feature type="domain" description="DUF4220" evidence="2">
    <location>
        <begin position="50"/>
        <end position="356"/>
    </location>
</feature>
<comment type="caution">
    <text evidence="3">The sequence shown here is derived from an EMBL/GenBank/DDBJ whole genome shotgun (WGS) entry which is preliminary data.</text>
</comment>
<protein>
    <recommendedName>
        <fullName evidence="2">DUF4220 domain-containing protein</fullName>
    </recommendedName>
</protein>
<dbReference type="EMBL" id="PQIB02000008">
    <property type="protein sequence ID" value="RLN05590.1"/>
    <property type="molecule type" value="Genomic_DNA"/>
</dbReference>
<feature type="transmembrane region" description="Helical" evidence="1">
    <location>
        <begin position="13"/>
        <end position="35"/>
    </location>
</feature>
<evidence type="ECO:0000313" key="4">
    <source>
        <dbReference type="Proteomes" id="UP000275267"/>
    </source>
</evidence>
<keyword evidence="1" id="KW-1133">Transmembrane helix</keyword>
<sequence>MNLSSAVQWWEEWQLRVLVLGSLALQLYLAIFAPVRKRPSLRSLYRLLIWLSYLGGDALAIYALATLFSRQKKLHCYSSSADAGNHDLEVLWTPILLIHLGGRMTISAYNIEDNELWLRHIGVAFSQVTVSVYVFCTSWSPSADNRLLAAAILLFILGVFRCFEKPFALRRASFNSLVTSFRPAPMTESTNREVVLEKYIQQAADFVQRNQNPPTLDKAGKQKHFVRLSRPDMMFVDFAYAYNFRLEKLESLWLLDVKTAFEALRRGLDNTFNLIYTKLWQSCDENRDTDYLANFFSILLWNITSTFPIASIVLFHISHKEGYRGSDIKVTYLLLYITYFSEILSAPARLFSRRLTSTVFAWFVRSFGSSPVMVAQQSLIGGVLAGNKEFSILLHIGKWFSFQDFLHHYIFGRYHSPDGEDITRLVRCHVEHGWTFHIRDVESYWEFSDFRGHQTLEHNGCEENLGWSIEKPFDESVLLWHVATDFCIHRRGKGAPMDSKFAASLPEKISNYMMYLLSAKPEMLLPGSRATLFNTAYKKLNGILQGDGGVSASNKEQLVEKIISKAENPDEEGFLRDAWLLAQALMQLGDDDKMWEVIRGVWVEMLCFSAGRCRGYLHAKSLCNGGEYLTFVSLLISHAGLEIFLDKQQRVKLRLPKEQRVRIAKQMIEEDAGNQPAAMVLVFEENAGATQPSASHEIVIVDV</sequence>
<accession>A0A3L6RM10</accession>
<feature type="transmembrane region" description="Helical" evidence="1">
    <location>
        <begin position="147"/>
        <end position="163"/>
    </location>
</feature>
<organism evidence="3 4">
    <name type="scientific">Panicum miliaceum</name>
    <name type="common">Proso millet</name>
    <name type="synonym">Broomcorn millet</name>
    <dbReference type="NCBI Taxonomy" id="4540"/>
    <lineage>
        <taxon>Eukaryota</taxon>
        <taxon>Viridiplantae</taxon>
        <taxon>Streptophyta</taxon>
        <taxon>Embryophyta</taxon>
        <taxon>Tracheophyta</taxon>
        <taxon>Spermatophyta</taxon>
        <taxon>Magnoliopsida</taxon>
        <taxon>Liliopsida</taxon>
        <taxon>Poales</taxon>
        <taxon>Poaceae</taxon>
        <taxon>PACMAD clade</taxon>
        <taxon>Panicoideae</taxon>
        <taxon>Panicodae</taxon>
        <taxon>Paniceae</taxon>
        <taxon>Panicinae</taxon>
        <taxon>Panicum</taxon>
        <taxon>Panicum sect. Panicum</taxon>
    </lineage>
</organism>
<feature type="transmembrane region" description="Helical" evidence="1">
    <location>
        <begin position="295"/>
        <end position="318"/>
    </location>
</feature>